<reference evidence="10 11" key="1">
    <citation type="submission" date="2018-11" db="EMBL/GenBank/DDBJ databases">
        <title>Draft genome sequence of Cellulomonas takizawaensis strain TKZ-21.</title>
        <authorList>
            <person name="Yamamura H."/>
            <person name="Hayashi T."/>
            <person name="Hamada M."/>
            <person name="Serisawa Y."/>
            <person name="Matsuyama K."/>
            <person name="Nakagawa Y."/>
            <person name="Otoguro M."/>
            <person name="Yanagida F."/>
            <person name="Hayakawa M."/>
        </authorList>
    </citation>
    <scope>NUCLEOTIDE SEQUENCE [LARGE SCALE GENOMIC DNA]</scope>
    <source>
        <strain evidence="10 11">TKZ-21</strain>
    </source>
</reference>
<organism evidence="10 11">
    <name type="scientific">Cellulomonas algicola</name>
    <dbReference type="NCBI Taxonomy" id="2071633"/>
    <lineage>
        <taxon>Bacteria</taxon>
        <taxon>Bacillati</taxon>
        <taxon>Actinomycetota</taxon>
        <taxon>Actinomycetes</taxon>
        <taxon>Micrococcales</taxon>
        <taxon>Cellulomonadaceae</taxon>
        <taxon>Cellulomonas</taxon>
    </lineage>
</organism>
<keyword evidence="6 7" id="KW-0804">Transcription</keyword>
<evidence type="ECO:0000256" key="8">
    <source>
        <dbReference type="SAM" id="MobiDB-lite"/>
    </source>
</evidence>
<protein>
    <recommendedName>
        <fullName evidence="7">Redox-sensing transcriptional repressor Rex</fullName>
    </recommendedName>
</protein>
<dbReference type="NCBIfam" id="NF003993">
    <property type="entry name" value="PRK05472.2-2"/>
    <property type="match status" value="1"/>
</dbReference>
<dbReference type="SMART" id="SM00881">
    <property type="entry name" value="CoA_binding"/>
    <property type="match status" value="1"/>
</dbReference>
<keyword evidence="11" id="KW-1185">Reference proteome</keyword>
<dbReference type="InterPro" id="IPR003781">
    <property type="entry name" value="CoA-bd"/>
</dbReference>
<dbReference type="NCBIfam" id="NF003994">
    <property type="entry name" value="PRK05472.2-3"/>
    <property type="match status" value="1"/>
</dbReference>
<accession>A0A401UXX5</accession>
<feature type="DNA-binding region" description="H-T-H motif" evidence="7">
    <location>
        <begin position="53"/>
        <end position="92"/>
    </location>
</feature>
<evidence type="ECO:0000256" key="4">
    <source>
        <dbReference type="ARBA" id="ARBA00023027"/>
    </source>
</evidence>
<keyword evidence="2 7" id="KW-0678">Repressor</keyword>
<feature type="binding site" evidence="7">
    <location>
        <begin position="127"/>
        <end position="132"/>
    </location>
    <ligand>
        <name>NAD(+)</name>
        <dbReference type="ChEBI" id="CHEBI:57540"/>
    </ligand>
</feature>
<evidence type="ECO:0000256" key="7">
    <source>
        <dbReference type="HAMAP-Rule" id="MF_01131"/>
    </source>
</evidence>
<dbReference type="NCBIfam" id="NF003996">
    <property type="entry name" value="PRK05472.2-5"/>
    <property type="match status" value="1"/>
</dbReference>
<dbReference type="InterPro" id="IPR036291">
    <property type="entry name" value="NAD(P)-bd_dom_sf"/>
</dbReference>
<dbReference type="Gene3D" id="3.40.50.720">
    <property type="entry name" value="NAD(P)-binding Rossmann-like Domain"/>
    <property type="match status" value="1"/>
</dbReference>
<evidence type="ECO:0000256" key="6">
    <source>
        <dbReference type="ARBA" id="ARBA00023163"/>
    </source>
</evidence>
<keyword evidence="3 7" id="KW-0805">Transcription regulation</keyword>
<evidence type="ECO:0000256" key="3">
    <source>
        <dbReference type="ARBA" id="ARBA00023015"/>
    </source>
</evidence>
<dbReference type="GO" id="GO:0003677">
    <property type="term" value="F:DNA binding"/>
    <property type="evidence" value="ECO:0007669"/>
    <property type="project" value="UniProtKB-UniRule"/>
</dbReference>
<sequence length="251" mass="25543">MLTAGPTVGRGLAGVDVDTHGTAPRTRAASEPAASGGGRARTVPPATVARLPGYLRALHALAAEGAVLTSSDELASRAGVGSAQLRKDLSFLGSYGRRGVGYDVAHLSEQVEVVLGLTTQRRVVIVGVGNLGHALANYSGFAERGFAVVGLVDADPAVVGTTVAGLVVQPFDDLHALVRTNGVSIGVIATPAAGAQAVCDALVEAGVVGILTFAPRALHVPAHVDVRAVDVASELQILAFHDQRRTGTWEA</sequence>
<comment type="subcellular location">
    <subcellularLocation>
        <location evidence="7">Cytoplasm</location>
    </subcellularLocation>
</comment>
<comment type="similarity">
    <text evidence="7">Belongs to the transcriptional regulatory Rex family.</text>
</comment>
<dbReference type="GO" id="GO:0003700">
    <property type="term" value="F:DNA-binding transcription factor activity"/>
    <property type="evidence" value="ECO:0007669"/>
    <property type="project" value="UniProtKB-UniRule"/>
</dbReference>
<evidence type="ECO:0000256" key="1">
    <source>
        <dbReference type="ARBA" id="ARBA00022490"/>
    </source>
</evidence>
<evidence type="ECO:0000313" key="11">
    <source>
        <dbReference type="Proteomes" id="UP000288246"/>
    </source>
</evidence>
<gene>
    <name evidence="7 10" type="primary">rex</name>
    <name evidence="10" type="ORF">CTKZ_10950</name>
</gene>
<dbReference type="SUPFAM" id="SSF51735">
    <property type="entry name" value="NAD(P)-binding Rossmann-fold domains"/>
    <property type="match status" value="1"/>
</dbReference>
<dbReference type="Pfam" id="PF02629">
    <property type="entry name" value="CoA_binding"/>
    <property type="match status" value="1"/>
</dbReference>
<feature type="domain" description="CoA-binding" evidence="9">
    <location>
        <begin position="117"/>
        <end position="217"/>
    </location>
</feature>
<dbReference type="Proteomes" id="UP000288246">
    <property type="component" value="Unassembled WGS sequence"/>
</dbReference>
<dbReference type="GO" id="GO:0045892">
    <property type="term" value="P:negative regulation of DNA-templated transcription"/>
    <property type="evidence" value="ECO:0007669"/>
    <property type="project" value="InterPro"/>
</dbReference>
<dbReference type="EMBL" id="BHYL01000073">
    <property type="protein sequence ID" value="GCD19533.1"/>
    <property type="molecule type" value="Genomic_DNA"/>
</dbReference>
<evidence type="ECO:0000256" key="2">
    <source>
        <dbReference type="ARBA" id="ARBA00022491"/>
    </source>
</evidence>
<dbReference type="Pfam" id="PF06971">
    <property type="entry name" value="Put_DNA-bind_N"/>
    <property type="match status" value="1"/>
</dbReference>
<keyword evidence="1 7" id="KW-0963">Cytoplasm</keyword>
<dbReference type="PANTHER" id="PTHR35786:SF1">
    <property type="entry name" value="REDOX-SENSING TRANSCRIPTIONAL REPRESSOR REX 1"/>
    <property type="match status" value="1"/>
</dbReference>
<dbReference type="GO" id="GO:0051775">
    <property type="term" value="P:response to redox state"/>
    <property type="evidence" value="ECO:0007669"/>
    <property type="project" value="InterPro"/>
</dbReference>
<dbReference type="HAMAP" id="MF_01131">
    <property type="entry name" value="Rex"/>
    <property type="match status" value="1"/>
</dbReference>
<evidence type="ECO:0000256" key="5">
    <source>
        <dbReference type="ARBA" id="ARBA00023125"/>
    </source>
</evidence>
<dbReference type="PANTHER" id="PTHR35786">
    <property type="entry name" value="REDOX-SENSING TRANSCRIPTIONAL REPRESSOR REX"/>
    <property type="match status" value="1"/>
</dbReference>
<dbReference type="InterPro" id="IPR009718">
    <property type="entry name" value="Rex_DNA-bd_C_dom"/>
</dbReference>
<dbReference type="InterPro" id="IPR036388">
    <property type="entry name" value="WH-like_DNA-bd_sf"/>
</dbReference>
<keyword evidence="5 7" id="KW-0238">DNA-binding</keyword>
<dbReference type="InterPro" id="IPR022876">
    <property type="entry name" value="Tscrpt_rep_Rex"/>
</dbReference>
<keyword evidence="4 7" id="KW-0520">NAD</keyword>
<dbReference type="SUPFAM" id="SSF46785">
    <property type="entry name" value="Winged helix' DNA-binding domain"/>
    <property type="match status" value="1"/>
</dbReference>
<dbReference type="Gene3D" id="1.10.10.10">
    <property type="entry name" value="Winged helix-like DNA-binding domain superfamily/Winged helix DNA-binding domain"/>
    <property type="match status" value="1"/>
</dbReference>
<dbReference type="NCBIfam" id="NF003992">
    <property type="entry name" value="PRK05472.2-1"/>
    <property type="match status" value="1"/>
</dbReference>
<comment type="caution">
    <text evidence="10">The sequence shown here is derived from an EMBL/GenBank/DDBJ whole genome shotgun (WGS) entry which is preliminary data.</text>
</comment>
<evidence type="ECO:0000313" key="10">
    <source>
        <dbReference type="EMBL" id="GCD19533.1"/>
    </source>
</evidence>
<name>A0A401UXX5_9CELL</name>
<feature type="region of interest" description="Disordered" evidence="8">
    <location>
        <begin position="1"/>
        <end position="43"/>
    </location>
</feature>
<evidence type="ECO:0000259" key="9">
    <source>
        <dbReference type="SMART" id="SM00881"/>
    </source>
</evidence>
<dbReference type="InterPro" id="IPR058236">
    <property type="entry name" value="Rex_actinobacterial-type"/>
</dbReference>
<dbReference type="InterPro" id="IPR036390">
    <property type="entry name" value="WH_DNA-bd_sf"/>
</dbReference>
<dbReference type="GO" id="GO:0005737">
    <property type="term" value="C:cytoplasm"/>
    <property type="evidence" value="ECO:0007669"/>
    <property type="project" value="UniProtKB-SubCell"/>
</dbReference>
<dbReference type="AlphaFoldDB" id="A0A401UXX5"/>
<proteinExistence type="inferred from homology"/>
<comment type="subunit">
    <text evidence="7">Homodimer.</text>
</comment>
<comment type="function">
    <text evidence="7">Modulates transcription in response to changes in cellular NADH/NAD(+) redox state.</text>
</comment>
<dbReference type="NCBIfam" id="NF003995">
    <property type="entry name" value="PRK05472.2-4"/>
    <property type="match status" value="1"/>
</dbReference>